<dbReference type="GO" id="GO:0019867">
    <property type="term" value="C:outer membrane"/>
    <property type="evidence" value="ECO:0007669"/>
    <property type="project" value="InterPro"/>
</dbReference>
<feature type="domain" description="Lytic transglycosylase MltA" evidence="6">
    <location>
        <begin position="126"/>
        <end position="277"/>
    </location>
</feature>
<reference evidence="7 8" key="1">
    <citation type="submission" date="2020-01" db="EMBL/GenBank/DDBJ databases">
        <title>Genome sequencing of strain KACC 21507.</title>
        <authorList>
            <person name="Heo J."/>
            <person name="Kim S.-J."/>
            <person name="Kim J.-S."/>
            <person name="Hong S.-B."/>
            <person name="Kwon S.-W."/>
        </authorList>
    </citation>
    <scope>NUCLEOTIDE SEQUENCE [LARGE SCALE GENOMIC DNA]</scope>
    <source>
        <strain evidence="7 8">KACC 21507</strain>
    </source>
</reference>
<evidence type="ECO:0000256" key="3">
    <source>
        <dbReference type="ARBA" id="ARBA00023239"/>
    </source>
</evidence>
<gene>
    <name evidence="7" type="ORF">GT348_03085</name>
</gene>
<dbReference type="InterPro" id="IPR010611">
    <property type="entry name" value="3D_dom"/>
</dbReference>
<dbReference type="Pfam" id="PF03562">
    <property type="entry name" value="MltA"/>
    <property type="match status" value="1"/>
</dbReference>
<dbReference type="PROSITE" id="PS51257">
    <property type="entry name" value="PROKAR_LIPOPROTEIN"/>
    <property type="match status" value="1"/>
</dbReference>
<evidence type="ECO:0000256" key="5">
    <source>
        <dbReference type="ARBA" id="ARBA00030918"/>
    </source>
</evidence>
<dbReference type="Gene3D" id="2.40.240.50">
    <property type="entry name" value="Barwin-like endoglucanases"/>
    <property type="match status" value="1"/>
</dbReference>
<dbReference type="Pfam" id="PF06725">
    <property type="entry name" value="3D"/>
    <property type="match status" value="1"/>
</dbReference>
<evidence type="ECO:0000256" key="2">
    <source>
        <dbReference type="ARBA" id="ARBA00012587"/>
    </source>
</evidence>
<dbReference type="GO" id="GO:0004553">
    <property type="term" value="F:hydrolase activity, hydrolyzing O-glycosyl compounds"/>
    <property type="evidence" value="ECO:0007669"/>
    <property type="project" value="InterPro"/>
</dbReference>
<keyword evidence="4" id="KW-0961">Cell wall biogenesis/degradation</keyword>
<name>A0A6P1NCZ5_9PROT</name>
<dbReference type="CDD" id="cd14485">
    <property type="entry name" value="mltA_like_LT_A"/>
    <property type="match status" value="1"/>
</dbReference>
<organism evidence="7 8">
    <name type="scientific">Aristophania vespae</name>
    <dbReference type="NCBI Taxonomy" id="2697033"/>
    <lineage>
        <taxon>Bacteria</taxon>
        <taxon>Pseudomonadati</taxon>
        <taxon>Pseudomonadota</taxon>
        <taxon>Alphaproteobacteria</taxon>
        <taxon>Acetobacterales</taxon>
        <taxon>Acetobacteraceae</taxon>
        <taxon>Aristophania</taxon>
    </lineage>
</organism>
<dbReference type="InterPro" id="IPR036908">
    <property type="entry name" value="RlpA-like_sf"/>
</dbReference>
<dbReference type="AlphaFoldDB" id="A0A6P1NCZ5"/>
<dbReference type="Gene3D" id="2.40.40.10">
    <property type="entry name" value="RlpA-like domain"/>
    <property type="match status" value="1"/>
</dbReference>
<dbReference type="CDD" id="cd14668">
    <property type="entry name" value="mlta_B"/>
    <property type="match status" value="1"/>
</dbReference>
<dbReference type="PANTHER" id="PTHR30124">
    <property type="entry name" value="MEMBRANE-BOUND LYTIC MUREIN TRANSGLYCOSYLASE A"/>
    <property type="match status" value="1"/>
</dbReference>
<accession>A0A6P1NCZ5</accession>
<dbReference type="EMBL" id="CP047652">
    <property type="protein sequence ID" value="QHI95388.1"/>
    <property type="molecule type" value="Genomic_DNA"/>
</dbReference>
<evidence type="ECO:0000256" key="4">
    <source>
        <dbReference type="ARBA" id="ARBA00023316"/>
    </source>
</evidence>
<comment type="catalytic activity">
    <reaction evidence="1">
        <text>Exolytic cleavage of the (1-&gt;4)-beta-glycosidic linkage between N-acetylmuramic acid (MurNAc) and N-acetylglucosamine (GlcNAc) residues in peptidoglycan, from either the reducing or the non-reducing ends of the peptidoglycan chains, with concomitant formation of a 1,6-anhydrobond in the MurNAc residue.</text>
        <dbReference type="EC" id="4.2.2.n1"/>
    </reaction>
</comment>
<dbReference type="RefSeq" id="WP_160618465.1">
    <property type="nucleotide sequence ID" value="NZ_CP047652.1"/>
</dbReference>
<dbReference type="Proteomes" id="UP000463975">
    <property type="component" value="Chromosome"/>
</dbReference>
<evidence type="ECO:0000313" key="8">
    <source>
        <dbReference type="Proteomes" id="UP000463975"/>
    </source>
</evidence>
<evidence type="ECO:0000313" key="7">
    <source>
        <dbReference type="EMBL" id="QHI95388.1"/>
    </source>
</evidence>
<dbReference type="GO" id="GO:0071555">
    <property type="term" value="P:cell wall organization"/>
    <property type="evidence" value="ECO:0007669"/>
    <property type="project" value="UniProtKB-KW"/>
</dbReference>
<dbReference type="EC" id="4.2.2.n1" evidence="2"/>
<dbReference type="PIRSF" id="PIRSF019422">
    <property type="entry name" value="MltA"/>
    <property type="match status" value="1"/>
</dbReference>
<proteinExistence type="predicted"/>
<keyword evidence="8" id="KW-1185">Reference proteome</keyword>
<dbReference type="GO" id="GO:0009254">
    <property type="term" value="P:peptidoglycan turnover"/>
    <property type="evidence" value="ECO:0007669"/>
    <property type="project" value="InterPro"/>
</dbReference>
<dbReference type="InterPro" id="IPR026044">
    <property type="entry name" value="MltA"/>
</dbReference>
<evidence type="ECO:0000259" key="6">
    <source>
        <dbReference type="SMART" id="SM00925"/>
    </source>
</evidence>
<dbReference type="GO" id="GO:0009253">
    <property type="term" value="P:peptidoglycan catabolic process"/>
    <property type="evidence" value="ECO:0007669"/>
    <property type="project" value="TreeGrafter"/>
</dbReference>
<sequence length="395" mass="43863">MKRFLFLSFLLPLIAACTTQRTGDNGLLKAVSYNELSGWENEDYKALLPIILKNCRRLASLPKETSLGGMASLPYGLKSGDWVGACSAAPKNQTVTEEEAKAYFESWFQPYLVNQEALYTGYYEPQISASRRKTSKFNVPLYRRPLDLIRATATNGDTVYGRWVGKEFKPYDDRAKIDNGSLKNKGLEIAWLKDPVDLFFLQIQGSGRLLLPNGDVIRVGYDARNGQPYVPIGRVLVKRGAMAKEDVTMESIRDWLSAHPGEIKSVLEENPNYIFFKTLPTPAQEGPIGAFGVGLTPGRSVAIDRQIVPFAAPIWVETGFPSSDGSSEIWQHLTFAQDVGKNIQGVGRADLFTGWGEQARFVAGALRHHGRMVILLPHPSTEILDWSVFTDSTAQ</sequence>
<dbReference type="SMART" id="SM00925">
    <property type="entry name" value="MltA"/>
    <property type="match status" value="1"/>
</dbReference>
<dbReference type="GO" id="GO:0008933">
    <property type="term" value="F:peptidoglycan lytic transglycosylase activity"/>
    <property type="evidence" value="ECO:0007669"/>
    <property type="project" value="TreeGrafter"/>
</dbReference>
<dbReference type="PANTHER" id="PTHR30124:SF0">
    <property type="entry name" value="MEMBRANE-BOUND LYTIC MUREIN TRANSGLYCOSYLASE A"/>
    <property type="match status" value="1"/>
</dbReference>
<protein>
    <recommendedName>
        <fullName evidence="2">peptidoglycan lytic exotransglycosylase</fullName>
        <ecNumber evidence="2">4.2.2.n1</ecNumber>
    </recommendedName>
    <alternativeName>
        <fullName evidence="5">Murein hydrolase A</fullName>
    </alternativeName>
</protein>
<dbReference type="KEGG" id="bomb:GT348_03085"/>
<evidence type="ECO:0000256" key="1">
    <source>
        <dbReference type="ARBA" id="ARBA00001420"/>
    </source>
</evidence>
<dbReference type="InterPro" id="IPR005300">
    <property type="entry name" value="MltA_B"/>
</dbReference>
<dbReference type="SUPFAM" id="SSF50685">
    <property type="entry name" value="Barwin-like endoglucanases"/>
    <property type="match status" value="1"/>
</dbReference>
<keyword evidence="3" id="KW-0456">Lyase</keyword>